<keyword evidence="3" id="KW-1185">Reference proteome</keyword>
<dbReference type="Gene3D" id="3.40.50.360">
    <property type="match status" value="1"/>
</dbReference>
<dbReference type="STRING" id="521011.Mpal_0712"/>
<dbReference type="KEGG" id="mpl:Mpal_0712"/>
<dbReference type="InterPro" id="IPR008254">
    <property type="entry name" value="Flavodoxin/NO_synth"/>
</dbReference>
<dbReference type="SUPFAM" id="SSF52218">
    <property type="entry name" value="Flavoproteins"/>
    <property type="match status" value="1"/>
</dbReference>
<dbReference type="Pfam" id="PF12682">
    <property type="entry name" value="Flavodoxin_4"/>
    <property type="match status" value="1"/>
</dbReference>
<protein>
    <submittedName>
        <fullName evidence="2">ArsR family transcriptional regulator</fullName>
    </submittedName>
</protein>
<name>B8GG04_METPE</name>
<dbReference type="PANTHER" id="PTHR39201:SF1">
    <property type="entry name" value="FLAVODOXIN-LIKE DOMAIN-CONTAINING PROTEIN"/>
    <property type="match status" value="1"/>
</dbReference>
<dbReference type="EMBL" id="CP001338">
    <property type="protein sequence ID" value="ACL16078.1"/>
    <property type="molecule type" value="Genomic_DNA"/>
</dbReference>
<accession>B8GG04</accession>
<sequence length="160" mass="17003">MNVITIFHSYSGITRGVAEKVKTACGGDLIEVKPKEKYSSLSAYSLGCFRALREEGEPIDPETIDVAAYDLIVIGTPVWAWKATPPINAAIAALKNCKGKRAVLYATCGSSARDTLSILKKALVAKSVDVTGEFVLSRKDIDEGTKIADLIAGVNAAQSL</sequence>
<organism evidence="2 3">
    <name type="scientific">Methanosphaerula palustris (strain ATCC BAA-1556 / DSM 19958 / E1-9c)</name>
    <dbReference type="NCBI Taxonomy" id="521011"/>
    <lineage>
        <taxon>Archaea</taxon>
        <taxon>Methanobacteriati</taxon>
        <taxon>Methanobacteriota</taxon>
        <taxon>Stenosarchaea group</taxon>
        <taxon>Methanomicrobia</taxon>
        <taxon>Methanomicrobiales</taxon>
        <taxon>Methanoregulaceae</taxon>
        <taxon>Methanosphaerula</taxon>
    </lineage>
</organism>
<gene>
    <name evidence="2" type="ordered locus">Mpal_0712</name>
</gene>
<dbReference type="eggNOG" id="arCOG00519">
    <property type="taxonomic scope" value="Archaea"/>
</dbReference>
<dbReference type="OrthoDB" id="73155at2157"/>
<dbReference type="AlphaFoldDB" id="B8GG04"/>
<dbReference type="Proteomes" id="UP000002457">
    <property type="component" value="Chromosome"/>
</dbReference>
<feature type="domain" description="Flavodoxin-like" evidence="1">
    <location>
        <begin position="4"/>
        <end position="115"/>
    </location>
</feature>
<dbReference type="PANTHER" id="PTHR39201">
    <property type="entry name" value="EXPORTED PROTEIN-RELATED"/>
    <property type="match status" value="1"/>
</dbReference>
<dbReference type="GO" id="GO:0010181">
    <property type="term" value="F:FMN binding"/>
    <property type="evidence" value="ECO:0007669"/>
    <property type="project" value="InterPro"/>
</dbReference>
<evidence type="ECO:0000313" key="2">
    <source>
        <dbReference type="EMBL" id="ACL16078.1"/>
    </source>
</evidence>
<dbReference type="InterPro" id="IPR029039">
    <property type="entry name" value="Flavoprotein-like_sf"/>
</dbReference>
<evidence type="ECO:0000259" key="1">
    <source>
        <dbReference type="Pfam" id="PF12682"/>
    </source>
</evidence>
<proteinExistence type="predicted"/>
<dbReference type="HOGENOM" id="CLU_068890_1_2_2"/>
<evidence type="ECO:0000313" key="3">
    <source>
        <dbReference type="Proteomes" id="UP000002457"/>
    </source>
</evidence>
<reference evidence="2 3" key="1">
    <citation type="journal article" date="2015" name="Genome Announc.">
        <title>Complete Genome Sequence of Methanosphaerula palustris E1-9CT, a Hydrogenotrophic Methanogen Isolated from a Minerotrophic Fen Peatland.</title>
        <authorList>
            <person name="Cadillo-Quiroz H."/>
            <person name="Browne P."/>
            <person name="Kyrpides N."/>
            <person name="Woyke T."/>
            <person name="Goodwin L."/>
            <person name="Detter C."/>
            <person name="Yavitt J.B."/>
            <person name="Zinder S.H."/>
        </authorList>
    </citation>
    <scope>NUCLEOTIDE SEQUENCE [LARGE SCALE GENOMIC DNA]</scope>
    <source>
        <strain evidence="3">ATCC BAA-1556 / DSM 19958 / E1-9c</strain>
    </source>
</reference>